<evidence type="ECO:0000256" key="10">
    <source>
        <dbReference type="ARBA" id="ARBA00023315"/>
    </source>
</evidence>
<dbReference type="CDD" id="cd00834">
    <property type="entry name" value="KAS_I_II"/>
    <property type="match status" value="1"/>
</dbReference>
<reference evidence="20" key="4">
    <citation type="submission" date="2023-01" db="EMBL/GenBank/DDBJ databases">
        <title>Oxazolidinone resistance genes in florfenicol resistant enterococci from beef cattle and veal calves at slaughter.</title>
        <authorList>
            <person name="Biggel M."/>
        </authorList>
    </citation>
    <scope>NUCLEOTIDE SEQUENCE</scope>
    <source>
        <strain evidence="20">K79-1</strain>
    </source>
</reference>
<comment type="function">
    <text evidence="11 14">Involved in the type II fatty acid elongation cycle. Catalyzes the elongation of a wide range of acyl-ACP by the addition of two carbons from malonyl-ACP to an acyl acceptor. Can efficiently catalyze the conversion of palmitoleoyl-ACP (cis-hexadec-9-enoyl-ACP) to cis-vaccenoyl-ACP (cis-octadec-11-enoyl-ACP), an essential step in the thermal regulation of fatty acid composition.</text>
</comment>
<dbReference type="Pfam" id="PF00109">
    <property type="entry name" value="ketoacyl-synt"/>
    <property type="match status" value="1"/>
</dbReference>
<dbReference type="GeneID" id="92867644"/>
<evidence type="ECO:0000256" key="8">
    <source>
        <dbReference type="ARBA" id="ARBA00023098"/>
    </source>
</evidence>
<dbReference type="GO" id="GO:0004315">
    <property type="term" value="F:3-oxoacyl-[acyl-carrier-protein] synthase activity"/>
    <property type="evidence" value="ECO:0007669"/>
    <property type="project" value="UniProtKB-UniRule"/>
</dbReference>
<dbReference type="PROSITE" id="PS52004">
    <property type="entry name" value="KS3_2"/>
    <property type="match status" value="1"/>
</dbReference>
<evidence type="ECO:0000256" key="13">
    <source>
        <dbReference type="ARBA" id="ARBA00047659"/>
    </source>
</evidence>
<evidence type="ECO:0000313" key="18">
    <source>
        <dbReference type="EMBL" id="AMB98288.1"/>
    </source>
</evidence>
<keyword evidence="9 14" id="KW-0275">Fatty acid biosynthesis</keyword>
<dbReference type="GO" id="GO:0030497">
    <property type="term" value="P:fatty acid elongation"/>
    <property type="evidence" value="ECO:0007669"/>
    <property type="project" value="UniProtKB-ARBA"/>
</dbReference>
<dbReference type="KEGG" id="aui:APT62_05265"/>
<keyword evidence="7" id="KW-0276">Fatty acid metabolism</keyword>
<feature type="active site" description="For beta-ketoacyl synthase activity" evidence="15">
    <location>
        <position position="163"/>
    </location>
</feature>
<evidence type="ECO:0000256" key="2">
    <source>
        <dbReference type="ARBA" id="ARBA00008467"/>
    </source>
</evidence>
<dbReference type="RefSeq" id="WP_026465985.1">
    <property type="nucleotide sequence ID" value="NZ_CANSXX010000027.1"/>
</dbReference>
<keyword evidence="6 14" id="KW-0808">Transferase</keyword>
<dbReference type="GO" id="GO:0005829">
    <property type="term" value="C:cytosol"/>
    <property type="evidence" value="ECO:0007669"/>
    <property type="project" value="TreeGrafter"/>
</dbReference>
<evidence type="ECO:0000256" key="3">
    <source>
        <dbReference type="ARBA" id="ARBA00012356"/>
    </source>
</evidence>
<organism evidence="19 22">
    <name type="scientific">Aerococcus urinaeequi</name>
    <dbReference type="NCBI Taxonomy" id="51665"/>
    <lineage>
        <taxon>Bacteria</taxon>
        <taxon>Bacillati</taxon>
        <taxon>Bacillota</taxon>
        <taxon>Bacilli</taxon>
        <taxon>Lactobacillales</taxon>
        <taxon>Aerococcaceae</taxon>
        <taxon>Aerococcus</taxon>
    </lineage>
</organism>
<dbReference type="EMBL" id="CP114063">
    <property type="protein sequence ID" value="WAT25359.1"/>
    <property type="molecule type" value="Genomic_DNA"/>
</dbReference>
<comment type="catalytic activity">
    <reaction evidence="12 14">
        <text>(9Z)-hexadecenoyl-[ACP] + malonyl-[ACP] + H(+) = 3-oxo-(11Z)-octadecenoyl-[ACP] + holo-[ACP] + CO2</text>
        <dbReference type="Rhea" id="RHEA:55040"/>
        <dbReference type="Rhea" id="RHEA-COMP:9623"/>
        <dbReference type="Rhea" id="RHEA-COMP:9685"/>
        <dbReference type="Rhea" id="RHEA-COMP:10800"/>
        <dbReference type="Rhea" id="RHEA-COMP:14074"/>
        <dbReference type="ChEBI" id="CHEBI:15378"/>
        <dbReference type="ChEBI" id="CHEBI:16526"/>
        <dbReference type="ChEBI" id="CHEBI:64479"/>
        <dbReference type="ChEBI" id="CHEBI:78449"/>
        <dbReference type="ChEBI" id="CHEBI:83989"/>
        <dbReference type="ChEBI" id="CHEBI:138538"/>
        <dbReference type="EC" id="2.3.1.179"/>
    </reaction>
</comment>
<reference evidence="18 21" key="1">
    <citation type="journal article" date="2016" name="Genome Announc.">
        <title>Complete Genome Sequences of Aerococcus christensenii CCUG 28831T, Aerococcus sanguinicola CCUG 43001T, Aerococcus urinae CCUG 36881T, Aerococcus urinaeequi CCUG 28094T, Aerococcus urinaehominis CCUG 42038 BT, and Aerococcus viridans CCUG 4311T.</title>
        <authorList>
            <person name="Carkaci D."/>
            <person name="Dargis R."/>
            <person name="Nielsen X.C."/>
            <person name="Skovgaard O."/>
            <person name="Fuursted K."/>
            <person name="Christensen J.J."/>
        </authorList>
    </citation>
    <scope>NUCLEOTIDE SEQUENCE [LARGE SCALE GENOMIC DNA]</scope>
    <source>
        <strain evidence="18 21">CCUG28094</strain>
    </source>
</reference>
<dbReference type="InterPro" id="IPR017568">
    <property type="entry name" value="3-oxoacyl-ACP_synth-2"/>
</dbReference>
<protein>
    <recommendedName>
        <fullName evidence="4 14">3-oxoacyl-[acyl-carrier-protein] synthase 2</fullName>
        <ecNumber evidence="3 14">2.3.1.179</ecNumber>
    </recommendedName>
</protein>
<dbReference type="PANTHER" id="PTHR11712">
    <property type="entry name" value="POLYKETIDE SYNTHASE-RELATED"/>
    <property type="match status" value="1"/>
</dbReference>
<evidence type="ECO:0000256" key="1">
    <source>
        <dbReference type="ARBA" id="ARBA00005194"/>
    </source>
</evidence>
<dbReference type="EC" id="2.3.1.179" evidence="3 14"/>
<evidence type="ECO:0000256" key="15">
    <source>
        <dbReference type="PIRSR" id="PIRSR000447-1"/>
    </source>
</evidence>
<dbReference type="Gene3D" id="3.40.47.10">
    <property type="match status" value="2"/>
</dbReference>
<dbReference type="SMART" id="SM00825">
    <property type="entry name" value="PKS_KS"/>
    <property type="match status" value="1"/>
</dbReference>
<sequence length="413" mass="43228">MTNRVVVTGMGAITPIGNDAKTFWTNLKAGEHGFGPITKFDAKDLNAKLVAEVKDFNPKDFMDRKEAKRMDLYSQYAVAAAIEAVADANLDVENADVDRIGVYLGTGIGGIQEIEKGVLKMQDKGIKRVNPLFVPVSISNMGAANISMHFGLKGPALTMVTACASANNAIGEAFRYIKHGYADVMIAGGAEGAINEIGLGGFDNLTATSDSTDPNRASIPFDKDRNGFVMGEGAGILVLESLESAQARGANIYAEIGGYGSTSDAYHLTAPSEDGSGAAKAMLNALEEGNIAKEEVSYINAHGTSTPANDSSETVAIKRAFGEELAYKIPVSSTKSSVGHLLGAAGAVEAIASIMAIQDSFIPATLGYKNPDPLCDLDIVPNVGREQEVNVVVSNTLGFGGHNTVIAFKKVGE</sequence>
<dbReference type="EMBL" id="CP116590">
    <property type="protein sequence ID" value="WCG38584.1"/>
    <property type="molecule type" value="Genomic_DNA"/>
</dbReference>
<reference evidence="19" key="3">
    <citation type="submission" date="2022-12" db="EMBL/GenBank/DDBJ databases">
        <title>Whole genome sequence analysis of a duck derived balloon bacteium Aerococcus urinaeequi henan2020.</title>
        <authorList>
            <person name="Zhang H."/>
            <person name="Qiao H.X."/>
            <person name="Bian C.Z."/>
            <person name="Shu J.C."/>
        </authorList>
    </citation>
    <scope>NUCLEOTIDE SEQUENCE</scope>
    <source>
        <strain evidence="19">2020-HN-1</strain>
    </source>
</reference>
<evidence type="ECO:0000313" key="22">
    <source>
        <dbReference type="Proteomes" id="UP001164714"/>
    </source>
</evidence>
<evidence type="ECO:0000259" key="17">
    <source>
        <dbReference type="PROSITE" id="PS52004"/>
    </source>
</evidence>
<evidence type="ECO:0000313" key="21">
    <source>
        <dbReference type="Proteomes" id="UP000067698"/>
    </source>
</evidence>
<dbReference type="NCBIfam" id="TIGR03150">
    <property type="entry name" value="fabF"/>
    <property type="match status" value="1"/>
</dbReference>
<evidence type="ECO:0000313" key="20">
    <source>
        <dbReference type="EMBL" id="WCG38584.1"/>
    </source>
</evidence>
<accession>A0A0U4X8Q6</accession>
<evidence type="ECO:0000256" key="16">
    <source>
        <dbReference type="RuleBase" id="RU003694"/>
    </source>
</evidence>
<dbReference type="InterPro" id="IPR000794">
    <property type="entry name" value="Beta-ketoacyl_synthase"/>
</dbReference>
<dbReference type="InterPro" id="IPR014030">
    <property type="entry name" value="Ketoacyl_synth_N"/>
</dbReference>
<dbReference type="FunFam" id="3.40.47.10:FF:000018">
    <property type="entry name" value="3-oxoacyl-[acyl-carrier-protein] synthase 2"/>
    <property type="match status" value="1"/>
</dbReference>
<evidence type="ECO:0000256" key="7">
    <source>
        <dbReference type="ARBA" id="ARBA00022832"/>
    </source>
</evidence>
<evidence type="ECO:0000256" key="9">
    <source>
        <dbReference type="ARBA" id="ARBA00023160"/>
    </source>
</evidence>
<comment type="pathway">
    <text evidence="1 14">Lipid metabolism; fatty acid biosynthesis.</text>
</comment>
<evidence type="ECO:0000256" key="6">
    <source>
        <dbReference type="ARBA" id="ARBA00022679"/>
    </source>
</evidence>
<proteinExistence type="inferred from homology"/>
<keyword evidence="5 14" id="KW-0444">Lipid biosynthesis</keyword>
<dbReference type="EMBL" id="CP014162">
    <property type="protein sequence ID" value="AMB98288.1"/>
    <property type="molecule type" value="Genomic_DNA"/>
</dbReference>
<dbReference type="NCBIfam" id="NF005589">
    <property type="entry name" value="PRK07314.1"/>
    <property type="match status" value="1"/>
</dbReference>
<dbReference type="InterPro" id="IPR018201">
    <property type="entry name" value="Ketoacyl_synth_AS"/>
</dbReference>
<dbReference type="AlphaFoldDB" id="A0A0U4X8Q6"/>
<comment type="similarity">
    <text evidence="2 14 16">Belongs to the thiolase-like superfamily. Beta-ketoacyl-ACP synthases family.</text>
</comment>
<evidence type="ECO:0000313" key="19">
    <source>
        <dbReference type="EMBL" id="WAT25359.1"/>
    </source>
</evidence>
<gene>
    <name evidence="19" type="primary">fabF</name>
    <name evidence="18" type="ORF">AWM74_08725</name>
    <name evidence="19" type="ORF">OZ415_04655</name>
    <name evidence="20" type="ORF">PML80_04465</name>
</gene>
<evidence type="ECO:0000256" key="12">
    <source>
        <dbReference type="ARBA" id="ARBA00047318"/>
    </source>
</evidence>
<evidence type="ECO:0000256" key="4">
    <source>
        <dbReference type="ARBA" id="ARBA00014657"/>
    </source>
</evidence>
<dbReference type="OrthoDB" id="9808669at2"/>
<dbReference type="PANTHER" id="PTHR11712:SF336">
    <property type="entry name" value="3-OXOACYL-[ACYL-CARRIER-PROTEIN] SYNTHASE, MITOCHONDRIAL"/>
    <property type="match status" value="1"/>
</dbReference>
<dbReference type="InterPro" id="IPR020841">
    <property type="entry name" value="PKS_Beta-ketoAc_synthase_dom"/>
</dbReference>
<comment type="catalytic activity">
    <reaction evidence="13 14">
        <text>a fatty acyl-[ACP] + malonyl-[ACP] + H(+) = a 3-oxoacyl-[ACP] + holo-[ACP] + CO2</text>
        <dbReference type="Rhea" id="RHEA:22836"/>
        <dbReference type="Rhea" id="RHEA-COMP:9623"/>
        <dbReference type="Rhea" id="RHEA-COMP:9685"/>
        <dbReference type="Rhea" id="RHEA-COMP:9916"/>
        <dbReference type="Rhea" id="RHEA-COMP:14125"/>
        <dbReference type="ChEBI" id="CHEBI:15378"/>
        <dbReference type="ChEBI" id="CHEBI:16526"/>
        <dbReference type="ChEBI" id="CHEBI:64479"/>
        <dbReference type="ChEBI" id="CHEBI:78449"/>
        <dbReference type="ChEBI" id="CHEBI:78776"/>
        <dbReference type="ChEBI" id="CHEBI:138651"/>
    </reaction>
</comment>
<dbReference type="Proteomes" id="UP000067698">
    <property type="component" value="Chromosome"/>
</dbReference>
<evidence type="ECO:0000256" key="5">
    <source>
        <dbReference type="ARBA" id="ARBA00022516"/>
    </source>
</evidence>
<name>A0A0U4X8Q6_9LACT</name>
<dbReference type="InterPro" id="IPR014031">
    <property type="entry name" value="Ketoacyl_synth_C"/>
</dbReference>
<dbReference type="InterPro" id="IPR016039">
    <property type="entry name" value="Thiolase-like"/>
</dbReference>
<feature type="domain" description="Ketosynthase family 3 (KS3)" evidence="17">
    <location>
        <begin position="2"/>
        <end position="410"/>
    </location>
</feature>
<dbReference type="Pfam" id="PF02801">
    <property type="entry name" value="Ketoacyl-synt_C"/>
    <property type="match status" value="1"/>
</dbReference>
<dbReference type="Proteomes" id="UP001164714">
    <property type="component" value="Chromosome"/>
</dbReference>
<reference evidence="21" key="2">
    <citation type="submission" date="2016-01" db="EMBL/GenBank/DDBJ databases">
        <title>Six Aerococcus type strain genome sequencing and assembly using PacBio and Illumina Hiseq.</title>
        <authorList>
            <person name="Carkaci D."/>
            <person name="Dargis R."/>
            <person name="Nielsen X.C."/>
            <person name="Skovgaard O."/>
            <person name="Fuursted K."/>
            <person name="Christensen J.J."/>
        </authorList>
    </citation>
    <scope>NUCLEOTIDE SEQUENCE [LARGE SCALE GENOMIC DNA]</scope>
    <source>
        <strain evidence="21">CCUG28094</strain>
    </source>
</reference>
<dbReference type="FunFam" id="3.40.47.10:FF:000029">
    <property type="entry name" value="3-oxoacyl-[acyl-carrier-protein] synthase 1"/>
    <property type="match status" value="1"/>
</dbReference>
<dbReference type="PIRSF" id="PIRSF000447">
    <property type="entry name" value="KAS_II"/>
    <property type="match status" value="1"/>
</dbReference>
<evidence type="ECO:0000256" key="14">
    <source>
        <dbReference type="PIRNR" id="PIRNR000447"/>
    </source>
</evidence>
<dbReference type="PROSITE" id="PS00606">
    <property type="entry name" value="KS3_1"/>
    <property type="match status" value="1"/>
</dbReference>
<dbReference type="SUPFAM" id="SSF53901">
    <property type="entry name" value="Thiolase-like"/>
    <property type="match status" value="2"/>
</dbReference>
<keyword evidence="8" id="KW-0443">Lipid metabolism</keyword>
<keyword evidence="10 14" id="KW-0012">Acyltransferase</keyword>
<evidence type="ECO:0000256" key="11">
    <source>
        <dbReference type="ARBA" id="ARBA00024006"/>
    </source>
</evidence>
<dbReference type="Proteomes" id="UP001179483">
    <property type="component" value="Chromosome"/>
</dbReference>